<dbReference type="PANTHER" id="PTHR10261">
    <property type="entry name" value="COATOMER SUBUNIT GAMMA"/>
    <property type="match status" value="1"/>
</dbReference>
<keyword evidence="4" id="KW-0472">Membrane</keyword>
<keyword evidence="2" id="KW-0813">Transport</keyword>
<keyword evidence="8" id="KW-1185">Reference proteome</keyword>
<dbReference type="FunFam" id="3.30.310.10:FF:000011">
    <property type="entry name" value="Coatomer subunit gamma"/>
    <property type="match status" value="1"/>
</dbReference>
<dbReference type="Gene3D" id="3.30.310.10">
    <property type="entry name" value="TATA-Binding Protein"/>
    <property type="match status" value="1"/>
</dbReference>
<dbReference type="InterPro" id="IPR016024">
    <property type="entry name" value="ARM-type_fold"/>
</dbReference>
<proteinExistence type="predicted"/>
<accession>A0ABD3B9R0</accession>
<comment type="caution">
    <text evidence="7">The sequence shown here is derived from an EMBL/GenBank/DDBJ whole genome shotgun (WGS) entry which is preliminary data.</text>
</comment>
<evidence type="ECO:0000256" key="1">
    <source>
        <dbReference type="ARBA" id="ARBA00004308"/>
    </source>
</evidence>
<reference evidence="8" key="1">
    <citation type="journal article" date="2024" name="IScience">
        <title>Strigolactones Initiate the Formation of Haustorium-like Structures in Castilleja.</title>
        <authorList>
            <person name="Buerger M."/>
            <person name="Peterson D."/>
            <person name="Chory J."/>
        </authorList>
    </citation>
    <scope>NUCLEOTIDE SEQUENCE [LARGE SCALE GENOMIC DNA]</scope>
</reference>
<dbReference type="InterPro" id="IPR011989">
    <property type="entry name" value="ARM-like"/>
</dbReference>
<evidence type="ECO:0008006" key="9">
    <source>
        <dbReference type="Google" id="ProtNLM"/>
    </source>
</evidence>
<dbReference type="InterPro" id="IPR009028">
    <property type="entry name" value="Coatomer/calthrin_app_sub_C"/>
</dbReference>
<dbReference type="InterPro" id="IPR002553">
    <property type="entry name" value="Clathrin/coatomer_adapt-like_N"/>
</dbReference>
<keyword evidence="3" id="KW-0653">Protein transport</keyword>
<dbReference type="EMBL" id="JAVIJP010000107">
    <property type="protein sequence ID" value="KAL3614098.1"/>
    <property type="molecule type" value="Genomic_DNA"/>
</dbReference>
<dbReference type="SUPFAM" id="SSF48371">
    <property type="entry name" value="ARM repeat"/>
    <property type="match status" value="1"/>
</dbReference>
<dbReference type="Pfam" id="PF16381">
    <property type="entry name" value="Coatomer_g_Cpla"/>
    <property type="match status" value="1"/>
</dbReference>
<dbReference type="GO" id="GO:0012505">
    <property type="term" value="C:endomembrane system"/>
    <property type="evidence" value="ECO:0007669"/>
    <property type="project" value="UniProtKB-SubCell"/>
</dbReference>
<comment type="subcellular location">
    <subcellularLocation>
        <location evidence="1">Endomembrane system</location>
    </subcellularLocation>
</comment>
<dbReference type="Gene3D" id="1.25.10.10">
    <property type="entry name" value="Leucine-rich Repeat Variant"/>
    <property type="match status" value="1"/>
</dbReference>
<dbReference type="GO" id="GO:0015031">
    <property type="term" value="P:protein transport"/>
    <property type="evidence" value="ECO:0007669"/>
    <property type="project" value="UniProtKB-KW"/>
</dbReference>
<evidence type="ECO:0000313" key="7">
    <source>
        <dbReference type="EMBL" id="KAL3614098.1"/>
    </source>
</evidence>
<feature type="domain" description="Clathrin/coatomer adaptor adaptin-like N-terminal" evidence="5">
    <location>
        <begin position="40"/>
        <end position="177"/>
    </location>
</feature>
<protein>
    <recommendedName>
        <fullName evidence="9">Coatomer subunit beta</fullName>
    </recommendedName>
</protein>
<dbReference type="InterPro" id="IPR017106">
    <property type="entry name" value="Coatomer_gsu"/>
</dbReference>
<dbReference type="Pfam" id="PF01602">
    <property type="entry name" value="Adaptin_N"/>
    <property type="match status" value="1"/>
</dbReference>
<dbReference type="Proteomes" id="UP001632038">
    <property type="component" value="Unassembled WGS sequence"/>
</dbReference>
<name>A0ABD3B9R0_9LAMI</name>
<evidence type="ECO:0000256" key="3">
    <source>
        <dbReference type="ARBA" id="ARBA00022927"/>
    </source>
</evidence>
<dbReference type="InterPro" id="IPR012295">
    <property type="entry name" value="TBP_dom_sf"/>
</dbReference>
<evidence type="ECO:0000259" key="6">
    <source>
        <dbReference type="Pfam" id="PF16381"/>
    </source>
</evidence>
<evidence type="ECO:0000256" key="2">
    <source>
        <dbReference type="ARBA" id="ARBA00022448"/>
    </source>
</evidence>
<dbReference type="AlphaFoldDB" id="A0ABD3B9R0"/>
<evidence type="ECO:0000256" key="4">
    <source>
        <dbReference type="ARBA" id="ARBA00023136"/>
    </source>
</evidence>
<feature type="domain" description="Coatomer subunit gamma C-terminal" evidence="6">
    <location>
        <begin position="223"/>
        <end position="303"/>
    </location>
</feature>
<organism evidence="7 8">
    <name type="scientific">Castilleja foliolosa</name>
    <dbReference type="NCBI Taxonomy" id="1961234"/>
    <lineage>
        <taxon>Eukaryota</taxon>
        <taxon>Viridiplantae</taxon>
        <taxon>Streptophyta</taxon>
        <taxon>Embryophyta</taxon>
        <taxon>Tracheophyta</taxon>
        <taxon>Spermatophyta</taxon>
        <taxon>Magnoliopsida</taxon>
        <taxon>eudicotyledons</taxon>
        <taxon>Gunneridae</taxon>
        <taxon>Pentapetalae</taxon>
        <taxon>asterids</taxon>
        <taxon>lamiids</taxon>
        <taxon>Lamiales</taxon>
        <taxon>Orobanchaceae</taxon>
        <taxon>Pedicularideae</taxon>
        <taxon>Castillejinae</taxon>
        <taxon>Castilleja</taxon>
    </lineage>
</organism>
<sequence>MRGGGLPCAEENRKTISPQVQILFCINIRLYLSFWLPLWMNFLSNILREEGGFEYKKVIVDSVVILIRDIPDAKKVDCYTYVNSLKTVNSRIFPPRILHFLGNEGSKTSDPSKYIQYIYNRVILENATVRARVVSTLAKFGAMIDTLKPRLFVLLRRCLFDIDDEVRDRATLYLKYSRRCVDSSIGEAKDDGVEDEYQLEDFEVVSADYILKVEVSNFKNAWESLAEAVNTVVNLLGMQPCEGTEVVPSNPRSHVCLLSGVYIGNVKVLVRLSFGINGAKEVAMKLAVRSEDENVSDVIHEIVASEYCSYYHPLICDFLVEGLGFFFCSVMRSSWICFIFV</sequence>
<dbReference type="InterPro" id="IPR032154">
    <property type="entry name" value="Coatomer_g_Cpla"/>
</dbReference>
<dbReference type="PANTHER" id="PTHR10261:SF0">
    <property type="entry name" value="COATOMER SUBUNIT GAMMA-2"/>
    <property type="match status" value="1"/>
</dbReference>
<evidence type="ECO:0000313" key="8">
    <source>
        <dbReference type="Proteomes" id="UP001632038"/>
    </source>
</evidence>
<evidence type="ECO:0000259" key="5">
    <source>
        <dbReference type="Pfam" id="PF01602"/>
    </source>
</evidence>
<gene>
    <name evidence="7" type="ORF">CASFOL_042172</name>
</gene>
<dbReference type="SUPFAM" id="SSF55711">
    <property type="entry name" value="Subdomain of clathrin and coatomer appendage domain"/>
    <property type="match status" value="1"/>
</dbReference>